<dbReference type="RefSeq" id="WP_381527945.1">
    <property type="nucleotide sequence ID" value="NZ_JBHULN010000026.1"/>
</dbReference>
<keyword evidence="1" id="KW-0808">Transferase</keyword>
<sequence length="128" mass="14662">MYSYLDYINRVIIPWDEGKYVNHSCASNSTGLLEFDNISIALRDISPGDEIVEDYYCYFGHFESFDCRCGAPNCRRNIKQDNSYRADLRLSLYDVPPLLLSLPQPLPAIRSSENDDFLRVLHSCALTA</sequence>
<name>A0ABW5MBC9_9BACT</name>
<dbReference type="Proteomes" id="UP001597469">
    <property type="component" value="Unassembled WGS sequence"/>
</dbReference>
<reference evidence="5" key="1">
    <citation type="journal article" date="2019" name="Int. J. Syst. Evol. Microbiol.">
        <title>The Global Catalogue of Microorganisms (GCM) 10K type strain sequencing project: providing services to taxonomists for standard genome sequencing and annotation.</title>
        <authorList>
            <consortium name="The Broad Institute Genomics Platform"/>
            <consortium name="The Broad Institute Genome Sequencing Center for Infectious Disease"/>
            <person name="Wu L."/>
            <person name="Ma J."/>
        </authorList>
    </citation>
    <scope>NUCLEOTIDE SEQUENCE [LARGE SCALE GENOMIC DNA]</scope>
    <source>
        <strain evidence="5">KCTC 42805</strain>
    </source>
</reference>
<evidence type="ECO:0000256" key="2">
    <source>
        <dbReference type="ARBA" id="ARBA00022691"/>
    </source>
</evidence>
<dbReference type="InterPro" id="IPR046341">
    <property type="entry name" value="SET_dom_sf"/>
</dbReference>
<organism evidence="4 5">
    <name type="scientific">Spirosoma soli</name>
    <dbReference type="NCBI Taxonomy" id="1770529"/>
    <lineage>
        <taxon>Bacteria</taxon>
        <taxon>Pseudomonadati</taxon>
        <taxon>Bacteroidota</taxon>
        <taxon>Cytophagia</taxon>
        <taxon>Cytophagales</taxon>
        <taxon>Cytophagaceae</taxon>
        <taxon>Spirosoma</taxon>
    </lineage>
</organism>
<protein>
    <submittedName>
        <fullName evidence="4">SET domain-containing protein-lysine N-methyltransferase</fullName>
    </submittedName>
</protein>
<accession>A0ABW5MBC9</accession>
<dbReference type="InterPro" id="IPR003616">
    <property type="entry name" value="Post-SET_dom"/>
</dbReference>
<keyword evidence="5" id="KW-1185">Reference proteome</keyword>
<dbReference type="EMBL" id="JBHULN010000026">
    <property type="protein sequence ID" value="MFD2574332.1"/>
    <property type="molecule type" value="Genomic_DNA"/>
</dbReference>
<keyword evidence="2" id="KW-0949">S-adenosyl-L-methionine</keyword>
<dbReference type="Pfam" id="PF00856">
    <property type="entry name" value="SET"/>
    <property type="match status" value="1"/>
</dbReference>
<dbReference type="InterPro" id="IPR001214">
    <property type="entry name" value="SET_dom"/>
</dbReference>
<dbReference type="SUPFAM" id="SSF82199">
    <property type="entry name" value="SET domain"/>
    <property type="match status" value="1"/>
</dbReference>
<dbReference type="Gene3D" id="2.170.270.10">
    <property type="entry name" value="SET domain"/>
    <property type="match status" value="1"/>
</dbReference>
<gene>
    <name evidence="4" type="ORF">ACFSUS_27100</name>
</gene>
<evidence type="ECO:0000259" key="3">
    <source>
        <dbReference type="PROSITE" id="PS50868"/>
    </source>
</evidence>
<feature type="domain" description="Post-SET" evidence="3">
    <location>
        <begin position="63"/>
        <end position="79"/>
    </location>
</feature>
<comment type="caution">
    <text evidence="4">The sequence shown here is derived from an EMBL/GenBank/DDBJ whole genome shotgun (WGS) entry which is preliminary data.</text>
</comment>
<evidence type="ECO:0000256" key="1">
    <source>
        <dbReference type="ARBA" id="ARBA00022679"/>
    </source>
</evidence>
<dbReference type="PROSITE" id="PS50868">
    <property type="entry name" value="POST_SET"/>
    <property type="match status" value="1"/>
</dbReference>
<evidence type="ECO:0000313" key="5">
    <source>
        <dbReference type="Proteomes" id="UP001597469"/>
    </source>
</evidence>
<proteinExistence type="predicted"/>
<evidence type="ECO:0000313" key="4">
    <source>
        <dbReference type="EMBL" id="MFD2574332.1"/>
    </source>
</evidence>